<evidence type="ECO:0000313" key="1">
    <source>
        <dbReference type="EMBL" id="AMQ95419.1"/>
    </source>
</evidence>
<dbReference type="EMBL" id="KU664810">
    <property type="protein sequence ID" value="AMQ95547.1"/>
    <property type="molecule type" value="Genomic_DNA"/>
</dbReference>
<accession>A0A1S5QSM9</accession>
<sequence length="164" mass="17604">MSTFNAAFCLAGFSTQRSNIKAAHGPGKLGFAGAGGGVLIIDSEYAGFIAVEDHRFTVFLDIATCSFKIGKCGLRFHKQQVHQATGGIVNIDQGRTGSTPVFKPVVVAAINLYQLASTRTPVTRLMNFRCALSAGNPESGLYHETSDGFLSKDQTVNFLQLFPR</sequence>
<proteinExistence type="predicted"/>
<geneLocation type="plasmid" evidence="2">
    <name>pCERC5</name>
</geneLocation>
<reference evidence="2" key="1">
    <citation type="journal article" date="2018" name="Microb. Drug Resist.">
        <title>Evolution of Regions Containing Antibiotic Resistance Genes in FII-2-FIB-1 ColV-Colla Virulence Plasmids.</title>
        <authorList>
            <person name="Moran R.A."/>
            <person name="Hall R.M."/>
        </authorList>
    </citation>
    <scope>NUCLEOTIDE SEQUENCE</scope>
    <source>
        <strain evidence="2">11.3-R3</strain>
        <strain evidence="3">14.3-R4</strain>
        <plasmid evidence="1">pCERC4</plasmid>
        <plasmid evidence="2">pCERC5</plasmid>
        <plasmid evidence="3">pCERC9</plasmid>
    </source>
</reference>
<geneLocation type="plasmid" evidence="3">
    <name>pCERC9</name>
</geneLocation>
<dbReference type="AlphaFoldDB" id="A0A1S5QSM9"/>
<dbReference type="EMBL" id="KY007017">
    <property type="protein sequence ID" value="APO18335.1"/>
    <property type="molecule type" value="Genomic_DNA"/>
</dbReference>
<evidence type="ECO:0000313" key="2">
    <source>
        <dbReference type="EMBL" id="AMQ95547.1"/>
    </source>
</evidence>
<protein>
    <submittedName>
        <fullName evidence="1">Orf4</fullName>
    </submittedName>
</protein>
<geneLocation type="plasmid" evidence="1">
    <name>pCERC4</name>
</geneLocation>
<organism evidence="2">
    <name type="scientific">Escherichia coli</name>
    <dbReference type="NCBI Taxonomy" id="562"/>
    <lineage>
        <taxon>Bacteria</taxon>
        <taxon>Pseudomonadati</taxon>
        <taxon>Pseudomonadota</taxon>
        <taxon>Gammaproteobacteria</taxon>
        <taxon>Enterobacterales</taxon>
        <taxon>Enterobacteriaceae</taxon>
        <taxon>Escherichia</taxon>
    </lineage>
</organism>
<dbReference type="EMBL" id="KU578032">
    <property type="protein sequence ID" value="AMQ95419.1"/>
    <property type="molecule type" value="Genomic_DNA"/>
</dbReference>
<keyword evidence="2" id="KW-0614">Plasmid</keyword>
<name>A0A1S5QSM9_ECOLX</name>
<evidence type="ECO:0000313" key="3">
    <source>
        <dbReference type="EMBL" id="APO18335.1"/>
    </source>
</evidence>